<dbReference type="InterPro" id="IPR001387">
    <property type="entry name" value="Cro/C1-type_HTH"/>
</dbReference>
<dbReference type="Gene3D" id="1.10.260.40">
    <property type="entry name" value="lambda repressor-like DNA-binding domains"/>
    <property type="match status" value="1"/>
</dbReference>
<keyword evidence="3" id="KW-1185">Reference proteome</keyword>
<dbReference type="RefSeq" id="WP_377303179.1">
    <property type="nucleotide sequence ID" value="NZ_CP180191.1"/>
</dbReference>
<evidence type="ECO:0000313" key="2">
    <source>
        <dbReference type="EMBL" id="MFC3147794.1"/>
    </source>
</evidence>
<dbReference type="PROSITE" id="PS50943">
    <property type="entry name" value="HTH_CROC1"/>
    <property type="match status" value="1"/>
</dbReference>
<dbReference type="SMART" id="SM00530">
    <property type="entry name" value="HTH_XRE"/>
    <property type="match status" value="1"/>
</dbReference>
<dbReference type="SUPFAM" id="SSF47413">
    <property type="entry name" value="lambda repressor-like DNA-binding domains"/>
    <property type="match status" value="1"/>
</dbReference>
<dbReference type="CDD" id="cd00093">
    <property type="entry name" value="HTH_XRE"/>
    <property type="match status" value="1"/>
</dbReference>
<dbReference type="Pfam" id="PF13443">
    <property type="entry name" value="HTH_26"/>
    <property type="match status" value="1"/>
</dbReference>
<gene>
    <name evidence="2" type="ORF">ACFOEN_09080</name>
</gene>
<accession>A0ABV7H1L0</accession>
<sequence>MQTTQLVDALKRELKARGINYATVAEGIGMSEATVKRMLSTRNLTLERLDEILEATGIKLQDLLRVSLADEDSKLISELTDKQEREIVANPALFATAVACMNLMRFEEILDLYALTEAQLVAMLTKLDKMGLIELLPGNRIRVKVARTFRWIPNGPIMQFFRIQAQEYFSSSFHGTGEKLILVNSMLTRATIEKFIERMQEMARDFSRLHSEDTKYPIDKRHAHSLILAVRPWEPSTLRPLRRRPDQVR</sequence>
<dbReference type="EMBL" id="JBHRTI010000004">
    <property type="protein sequence ID" value="MFC3147794.1"/>
    <property type="molecule type" value="Genomic_DNA"/>
</dbReference>
<feature type="domain" description="HTH cro/C1-type" evidence="1">
    <location>
        <begin position="10"/>
        <end position="63"/>
    </location>
</feature>
<organism evidence="2 3">
    <name type="scientific">Piscinibacterium candidicorallinum</name>
    <dbReference type="NCBI Taxonomy" id="1793872"/>
    <lineage>
        <taxon>Bacteria</taxon>
        <taxon>Pseudomonadati</taxon>
        <taxon>Pseudomonadota</taxon>
        <taxon>Betaproteobacteria</taxon>
        <taxon>Burkholderiales</taxon>
        <taxon>Piscinibacterium</taxon>
    </lineage>
</organism>
<comment type="caution">
    <text evidence="2">The sequence shown here is derived from an EMBL/GenBank/DDBJ whole genome shotgun (WGS) entry which is preliminary data.</text>
</comment>
<protein>
    <submittedName>
        <fullName evidence="2">Helix-turn-helix domain-containing protein</fullName>
    </submittedName>
</protein>
<proteinExistence type="predicted"/>
<reference evidence="3" key="1">
    <citation type="journal article" date="2019" name="Int. J. Syst. Evol. Microbiol.">
        <title>The Global Catalogue of Microorganisms (GCM) 10K type strain sequencing project: providing services to taxonomists for standard genome sequencing and annotation.</title>
        <authorList>
            <consortium name="The Broad Institute Genomics Platform"/>
            <consortium name="The Broad Institute Genome Sequencing Center for Infectious Disease"/>
            <person name="Wu L."/>
            <person name="Ma J."/>
        </authorList>
    </citation>
    <scope>NUCLEOTIDE SEQUENCE [LARGE SCALE GENOMIC DNA]</scope>
    <source>
        <strain evidence="3">KCTC 52168</strain>
    </source>
</reference>
<name>A0ABV7H1L0_9BURK</name>
<dbReference type="InterPro" id="IPR010982">
    <property type="entry name" value="Lambda_DNA-bd_dom_sf"/>
</dbReference>
<dbReference type="Proteomes" id="UP001595556">
    <property type="component" value="Unassembled WGS sequence"/>
</dbReference>
<evidence type="ECO:0000259" key="1">
    <source>
        <dbReference type="PROSITE" id="PS50943"/>
    </source>
</evidence>
<evidence type="ECO:0000313" key="3">
    <source>
        <dbReference type="Proteomes" id="UP001595556"/>
    </source>
</evidence>